<evidence type="ECO:0000313" key="1">
    <source>
        <dbReference type="EMBL" id="RKS21998.1"/>
    </source>
</evidence>
<dbReference type="EMBL" id="RBLC01000003">
    <property type="protein sequence ID" value="RKS21998.1"/>
    <property type="molecule type" value="Genomic_DNA"/>
</dbReference>
<comment type="caution">
    <text evidence="1">The sequence shown here is derived from an EMBL/GenBank/DDBJ whole genome shotgun (WGS) entry which is preliminary data.</text>
</comment>
<evidence type="ECO:0000313" key="2">
    <source>
        <dbReference type="Proteomes" id="UP000277579"/>
    </source>
</evidence>
<sequence>MELLIRTYRKMSITVCRFSVHRTDVVLQLQNVMLQKVAAINIRQMLATIAKCNLARSFCNTTLDKCKTTTIKQHARKVFLYDYIWSM</sequence>
<dbReference type="AlphaFoldDB" id="A0A495M950"/>
<accession>A0A495M950</accession>
<name>A0A495M950_9FLAO</name>
<keyword evidence="2" id="KW-1185">Reference proteome</keyword>
<gene>
    <name evidence="1" type="ORF">CLV94_2635</name>
</gene>
<proteinExistence type="predicted"/>
<organism evidence="1 2">
    <name type="scientific">Flavobacterium endophyticum</name>
    <dbReference type="NCBI Taxonomy" id="1540163"/>
    <lineage>
        <taxon>Bacteria</taxon>
        <taxon>Pseudomonadati</taxon>
        <taxon>Bacteroidota</taxon>
        <taxon>Flavobacteriia</taxon>
        <taxon>Flavobacteriales</taxon>
        <taxon>Flavobacteriaceae</taxon>
        <taxon>Flavobacterium</taxon>
    </lineage>
</organism>
<protein>
    <submittedName>
        <fullName evidence="1">Uncharacterized protein</fullName>
    </submittedName>
</protein>
<reference evidence="1 2" key="1">
    <citation type="submission" date="2018-10" db="EMBL/GenBank/DDBJ databases">
        <title>Genomic Encyclopedia of Archaeal and Bacterial Type Strains, Phase II (KMG-II): from individual species to whole genera.</title>
        <authorList>
            <person name="Goeker M."/>
        </authorList>
    </citation>
    <scope>NUCLEOTIDE SEQUENCE [LARGE SCALE GENOMIC DNA]</scope>
    <source>
        <strain evidence="1 2">DSM 29537</strain>
    </source>
</reference>
<dbReference type="Proteomes" id="UP000277579">
    <property type="component" value="Unassembled WGS sequence"/>
</dbReference>